<feature type="region of interest" description="Disordered" evidence="1">
    <location>
        <begin position="1"/>
        <end position="33"/>
    </location>
</feature>
<accession>A0A7D5KWH8</accession>
<evidence type="ECO:0000313" key="2">
    <source>
        <dbReference type="EMBL" id="QLG26658.1"/>
    </source>
</evidence>
<dbReference type="RefSeq" id="WP_179168233.1">
    <property type="nucleotide sequence ID" value="NZ_CP058529.1"/>
</dbReference>
<proteinExistence type="predicted"/>
<evidence type="ECO:0000256" key="1">
    <source>
        <dbReference type="SAM" id="MobiDB-lite"/>
    </source>
</evidence>
<dbReference type="GeneID" id="56027862"/>
<dbReference type="EMBL" id="CP058529">
    <property type="protein sequence ID" value="QLG26658.1"/>
    <property type="molecule type" value="Genomic_DNA"/>
</dbReference>
<dbReference type="AlphaFoldDB" id="A0A7D5KWH8"/>
<sequence>MYDTAHQTRRSDEPTTSTDADGPTYNPYDGDPPRCHRQCKDGSVCDRLVPLAGVACHHHMGQDRISSNVVADD</sequence>
<protein>
    <submittedName>
        <fullName evidence="2">Uncharacterized protein</fullName>
    </submittedName>
</protein>
<dbReference type="KEGG" id="halg:HUG10_03475"/>
<organism evidence="2 3">
    <name type="scientific">Halorarum halophilum</name>
    <dbReference type="NCBI Taxonomy" id="2743090"/>
    <lineage>
        <taxon>Archaea</taxon>
        <taxon>Methanobacteriati</taxon>
        <taxon>Methanobacteriota</taxon>
        <taxon>Stenosarchaea group</taxon>
        <taxon>Halobacteria</taxon>
        <taxon>Halobacteriales</taxon>
        <taxon>Haloferacaceae</taxon>
        <taxon>Halorarum</taxon>
    </lineage>
</organism>
<name>A0A7D5KWH8_9EURY</name>
<reference evidence="2 3" key="1">
    <citation type="submission" date="2020-07" db="EMBL/GenBank/DDBJ databases">
        <title>Gai3-2, isolated from salt lake.</title>
        <authorList>
            <person name="Cui H."/>
            <person name="Shi X."/>
        </authorList>
    </citation>
    <scope>NUCLEOTIDE SEQUENCE [LARGE SCALE GENOMIC DNA]</scope>
    <source>
        <strain evidence="2 3">Gai3-2</strain>
    </source>
</reference>
<keyword evidence="3" id="KW-1185">Reference proteome</keyword>
<evidence type="ECO:0000313" key="3">
    <source>
        <dbReference type="Proteomes" id="UP000509750"/>
    </source>
</evidence>
<dbReference type="Proteomes" id="UP000509750">
    <property type="component" value="Chromosome"/>
</dbReference>
<gene>
    <name evidence="2" type="ORF">HUG10_03475</name>
</gene>